<organism evidence="1 2">
    <name type="scientific">Rosa chinensis</name>
    <name type="common">China rose</name>
    <dbReference type="NCBI Taxonomy" id="74649"/>
    <lineage>
        <taxon>Eukaryota</taxon>
        <taxon>Viridiplantae</taxon>
        <taxon>Streptophyta</taxon>
        <taxon>Embryophyta</taxon>
        <taxon>Tracheophyta</taxon>
        <taxon>Spermatophyta</taxon>
        <taxon>Magnoliopsida</taxon>
        <taxon>eudicotyledons</taxon>
        <taxon>Gunneridae</taxon>
        <taxon>Pentapetalae</taxon>
        <taxon>rosids</taxon>
        <taxon>fabids</taxon>
        <taxon>Rosales</taxon>
        <taxon>Rosaceae</taxon>
        <taxon>Rosoideae</taxon>
        <taxon>Rosoideae incertae sedis</taxon>
        <taxon>Rosa</taxon>
    </lineage>
</organism>
<protein>
    <submittedName>
        <fullName evidence="1">Uncharacterized protein</fullName>
    </submittedName>
</protein>
<evidence type="ECO:0000313" key="1">
    <source>
        <dbReference type="EMBL" id="PRQ16026.1"/>
    </source>
</evidence>
<name>A0A2P6P269_ROSCH</name>
<dbReference type="AlphaFoldDB" id="A0A2P6P269"/>
<keyword evidence="2" id="KW-1185">Reference proteome</keyword>
<comment type="caution">
    <text evidence="1">The sequence shown here is derived from an EMBL/GenBank/DDBJ whole genome shotgun (WGS) entry which is preliminary data.</text>
</comment>
<evidence type="ECO:0000313" key="2">
    <source>
        <dbReference type="Proteomes" id="UP000238479"/>
    </source>
</evidence>
<sequence>MPRGLCRQMIWQHCWCRKIKVWHQQIIKLQSSRHRLLDFPDHVAALAFRG</sequence>
<proteinExistence type="predicted"/>
<dbReference type="Gramene" id="PRQ16026">
    <property type="protein sequence ID" value="PRQ16026"/>
    <property type="gene ID" value="RchiOBHm_Chr7g0179771"/>
</dbReference>
<reference evidence="1 2" key="1">
    <citation type="journal article" date="2018" name="Nat. Genet.">
        <title>The Rosa genome provides new insights in the design of modern roses.</title>
        <authorList>
            <person name="Bendahmane M."/>
        </authorList>
    </citation>
    <scope>NUCLEOTIDE SEQUENCE [LARGE SCALE GENOMIC DNA]</scope>
    <source>
        <strain evidence="2">cv. Old Blush</strain>
    </source>
</reference>
<accession>A0A2P6P269</accession>
<dbReference type="EMBL" id="PDCK01000045">
    <property type="protein sequence ID" value="PRQ16026.1"/>
    <property type="molecule type" value="Genomic_DNA"/>
</dbReference>
<gene>
    <name evidence="1" type="ORF">RchiOBHm_Chr7g0179771</name>
</gene>
<dbReference type="Proteomes" id="UP000238479">
    <property type="component" value="Chromosome 7"/>
</dbReference>